<sequence>MNHAAMYHSRSEECDDDQEDDSYDQELDGSYDKYGDDQVLQDQTHMYSEVPLQTIQEEQEGTPASTPTTDDRQGQLIVSKSMDTLHDVDLSKELQMMKERMVLLE</sequence>
<organism evidence="2 3">
    <name type="scientific">Dissophora globulifera</name>
    <dbReference type="NCBI Taxonomy" id="979702"/>
    <lineage>
        <taxon>Eukaryota</taxon>
        <taxon>Fungi</taxon>
        <taxon>Fungi incertae sedis</taxon>
        <taxon>Mucoromycota</taxon>
        <taxon>Mortierellomycotina</taxon>
        <taxon>Mortierellomycetes</taxon>
        <taxon>Mortierellales</taxon>
        <taxon>Mortierellaceae</taxon>
        <taxon>Dissophora</taxon>
    </lineage>
</organism>
<evidence type="ECO:0000313" key="3">
    <source>
        <dbReference type="Proteomes" id="UP000738325"/>
    </source>
</evidence>
<keyword evidence="3" id="KW-1185">Reference proteome</keyword>
<name>A0A9P6R5M3_9FUNG</name>
<protein>
    <submittedName>
        <fullName evidence="2">Uncharacterized protein</fullName>
    </submittedName>
</protein>
<comment type="caution">
    <text evidence="2">The sequence shown here is derived from an EMBL/GenBank/DDBJ whole genome shotgun (WGS) entry which is preliminary data.</text>
</comment>
<feature type="compositionally biased region" description="Polar residues" evidence="1">
    <location>
        <begin position="55"/>
        <end position="68"/>
    </location>
</feature>
<evidence type="ECO:0000256" key="1">
    <source>
        <dbReference type="SAM" id="MobiDB-lite"/>
    </source>
</evidence>
<evidence type="ECO:0000313" key="2">
    <source>
        <dbReference type="EMBL" id="KAG0313167.1"/>
    </source>
</evidence>
<proteinExistence type="predicted"/>
<feature type="compositionally biased region" description="Acidic residues" evidence="1">
    <location>
        <begin position="13"/>
        <end position="29"/>
    </location>
</feature>
<dbReference type="Proteomes" id="UP000738325">
    <property type="component" value="Unassembled WGS sequence"/>
</dbReference>
<feature type="region of interest" description="Disordered" evidence="1">
    <location>
        <begin position="55"/>
        <end position="80"/>
    </location>
</feature>
<dbReference type="AlphaFoldDB" id="A0A9P6R5M3"/>
<reference evidence="2" key="1">
    <citation type="journal article" date="2020" name="Fungal Divers.">
        <title>Resolving the Mortierellaceae phylogeny through synthesis of multi-gene phylogenetics and phylogenomics.</title>
        <authorList>
            <person name="Vandepol N."/>
            <person name="Liber J."/>
            <person name="Desiro A."/>
            <person name="Na H."/>
            <person name="Kennedy M."/>
            <person name="Barry K."/>
            <person name="Grigoriev I.V."/>
            <person name="Miller A.N."/>
            <person name="O'Donnell K."/>
            <person name="Stajich J.E."/>
            <person name="Bonito G."/>
        </authorList>
    </citation>
    <scope>NUCLEOTIDE SEQUENCE</scope>
    <source>
        <strain evidence="2">REB-010B</strain>
    </source>
</reference>
<dbReference type="EMBL" id="JAAAIP010000737">
    <property type="protein sequence ID" value="KAG0313167.1"/>
    <property type="molecule type" value="Genomic_DNA"/>
</dbReference>
<feature type="region of interest" description="Disordered" evidence="1">
    <location>
        <begin position="1"/>
        <end position="35"/>
    </location>
</feature>
<gene>
    <name evidence="2" type="ORF">BGZ99_009030</name>
</gene>
<feature type="non-terminal residue" evidence="2">
    <location>
        <position position="105"/>
    </location>
</feature>
<accession>A0A9P6R5M3</accession>